<evidence type="ECO:0000313" key="3">
    <source>
        <dbReference type="Proteomes" id="UP000305675"/>
    </source>
</evidence>
<comment type="caution">
    <text evidence="2">The sequence shown here is derived from an EMBL/GenBank/DDBJ whole genome shotgun (WGS) entry which is preliminary data.</text>
</comment>
<feature type="signal peptide" evidence="1">
    <location>
        <begin position="1"/>
        <end position="20"/>
    </location>
</feature>
<dbReference type="AlphaFoldDB" id="A0A4U1BQB2"/>
<evidence type="ECO:0000256" key="1">
    <source>
        <dbReference type="SAM" id="SignalP"/>
    </source>
</evidence>
<proteinExistence type="predicted"/>
<keyword evidence="3" id="KW-1185">Reference proteome</keyword>
<gene>
    <name evidence="2" type="ORF">FCL42_05535</name>
</gene>
<sequence>MMKRLLLGALMVGGGSNAMARMDNGMMMDNSNPHGKAAVQTAVLTGELTSQQLIFEMIPMGREYLSYQVDRNAIAPLEKVTDETEILVVLATWNQASQLQVPRLMKILKILDNPAFKADYIGVDKQGAYGDTPLMEGVQVLSLPTIIVKQKGSEIGRIEGVTPQGLERALAHLF</sequence>
<dbReference type="EMBL" id="SWCJ01000003">
    <property type="protein sequence ID" value="TKB56596.1"/>
    <property type="molecule type" value="Genomic_DNA"/>
</dbReference>
<dbReference type="InterPro" id="IPR036249">
    <property type="entry name" value="Thioredoxin-like_sf"/>
</dbReference>
<name>A0A4U1BQB2_9GAMM</name>
<reference evidence="2 3" key="1">
    <citation type="submission" date="2019-04" db="EMBL/GenBank/DDBJ databases">
        <authorList>
            <person name="Hwang J.C."/>
        </authorList>
    </citation>
    <scope>NUCLEOTIDE SEQUENCE [LARGE SCALE GENOMIC DNA]</scope>
    <source>
        <strain evidence="2 3">IMCC35002</strain>
    </source>
</reference>
<dbReference type="OrthoDB" id="6398367at2"/>
<dbReference type="RefSeq" id="WP_136862400.1">
    <property type="nucleotide sequence ID" value="NZ_SWCJ01000003.1"/>
</dbReference>
<evidence type="ECO:0000313" key="2">
    <source>
        <dbReference type="EMBL" id="TKB56596.1"/>
    </source>
</evidence>
<organism evidence="2 3">
    <name type="scientific">Ferrimonas aestuarii</name>
    <dbReference type="NCBI Taxonomy" id="2569539"/>
    <lineage>
        <taxon>Bacteria</taxon>
        <taxon>Pseudomonadati</taxon>
        <taxon>Pseudomonadota</taxon>
        <taxon>Gammaproteobacteria</taxon>
        <taxon>Alteromonadales</taxon>
        <taxon>Ferrimonadaceae</taxon>
        <taxon>Ferrimonas</taxon>
    </lineage>
</organism>
<dbReference type="SUPFAM" id="SSF52833">
    <property type="entry name" value="Thioredoxin-like"/>
    <property type="match status" value="1"/>
</dbReference>
<dbReference type="Proteomes" id="UP000305675">
    <property type="component" value="Unassembled WGS sequence"/>
</dbReference>
<feature type="chain" id="PRO_5020814682" evidence="1">
    <location>
        <begin position="21"/>
        <end position="174"/>
    </location>
</feature>
<keyword evidence="1" id="KW-0732">Signal</keyword>
<accession>A0A4U1BQB2</accession>
<protein>
    <submittedName>
        <fullName evidence="2">Thioredoxin family protein</fullName>
    </submittedName>
</protein>